<keyword evidence="1" id="KW-1133">Transmembrane helix</keyword>
<feature type="transmembrane region" description="Helical" evidence="1">
    <location>
        <begin position="21"/>
        <end position="43"/>
    </location>
</feature>
<proteinExistence type="predicted"/>
<dbReference type="EMBL" id="QGKY02000094">
    <property type="protein sequence ID" value="KAF2603278.1"/>
    <property type="molecule type" value="Genomic_DNA"/>
</dbReference>
<evidence type="ECO:0000313" key="2">
    <source>
        <dbReference type="EMBL" id="KAF2603278.1"/>
    </source>
</evidence>
<name>A0A8S9LD10_BRACR</name>
<evidence type="ECO:0000256" key="1">
    <source>
        <dbReference type="SAM" id="Phobius"/>
    </source>
</evidence>
<comment type="caution">
    <text evidence="2">The sequence shown here is derived from an EMBL/GenBank/DDBJ whole genome shotgun (WGS) entry which is preliminary data.</text>
</comment>
<reference evidence="2" key="1">
    <citation type="submission" date="2019-12" db="EMBL/GenBank/DDBJ databases">
        <title>Genome sequencing and annotation of Brassica cretica.</title>
        <authorList>
            <person name="Studholme D.J."/>
            <person name="Sarris P.F."/>
        </authorList>
    </citation>
    <scope>NUCLEOTIDE SEQUENCE</scope>
    <source>
        <strain evidence="2">PFS-102/07</strain>
        <tissue evidence="2">Leaf</tissue>
    </source>
</reference>
<sequence>MLCQVPSRNTSCVICSGKYECSILFFLFVVVVVLRVPLAVAIARELGFVPNGWKSLQCHCS</sequence>
<keyword evidence="1" id="KW-0812">Transmembrane</keyword>
<dbReference type="AlphaFoldDB" id="A0A8S9LD10"/>
<protein>
    <submittedName>
        <fullName evidence="2">Uncharacterized protein</fullName>
    </submittedName>
</protein>
<organism evidence="2">
    <name type="scientific">Brassica cretica</name>
    <name type="common">Mustard</name>
    <dbReference type="NCBI Taxonomy" id="69181"/>
    <lineage>
        <taxon>Eukaryota</taxon>
        <taxon>Viridiplantae</taxon>
        <taxon>Streptophyta</taxon>
        <taxon>Embryophyta</taxon>
        <taxon>Tracheophyta</taxon>
        <taxon>Spermatophyta</taxon>
        <taxon>Magnoliopsida</taxon>
        <taxon>eudicotyledons</taxon>
        <taxon>Gunneridae</taxon>
        <taxon>Pentapetalae</taxon>
        <taxon>rosids</taxon>
        <taxon>malvids</taxon>
        <taxon>Brassicales</taxon>
        <taxon>Brassicaceae</taxon>
        <taxon>Brassiceae</taxon>
        <taxon>Brassica</taxon>
    </lineage>
</organism>
<gene>
    <name evidence="2" type="ORF">F2Q70_00027860</name>
</gene>
<accession>A0A8S9LD10</accession>
<keyword evidence="1" id="KW-0472">Membrane</keyword>